<dbReference type="RefSeq" id="WP_168139339.1">
    <property type="nucleotide sequence ID" value="NZ_JAAVJR010000058.1"/>
</dbReference>
<dbReference type="InterPro" id="IPR013766">
    <property type="entry name" value="Thioredoxin_domain"/>
</dbReference>
<dbReference type="SUPFAM" id="SSF52833">
    <property type="entry name" value="Thioredoxin-like"/>
    <property type="match status" value="1"/>
</dbReference>
<dbReference type="InterPro" id="IPR036249">
    <property type="entry name" value="Thioredoxin-like_sf"/>
</dbReference>
<feature type="non-terminal residue" evidence="2">
    <location>
        <position position="81"/>
    </location>
</feature>
<dbReference type="PROSITE" id="PS51352">
    <property type="entry name" value="THIOREDOXIN_2"/>
    <property type="match status" value="1"/>
</dbReference>
<evidence type="ECO:0000259" key="1">
    <source>
        <dbReference type="PROSITE" id="PS51352"/>
    </source>
</evidence>
<dbReference type="Pfam" id="PF00578">
    <property type="entry name" value="AhpC-TSA"/>
    <property type="match status" value="1"/>
</dbReference>
<dbReference type="PANTHER" id="PTHR43640:SF1">
    <property type="entry name" value="THIOREDOXIN-DEPENDENT PEROXIREDOXIN"/>
    <property type="match status" value="1"/>
</dbReference>
<dbReference type="InterPro" id="IPR047262">
    <property type="entry name" value="PRX-like1"/>
</dbReference>
<gene>
    <name evidence="2" type="ORF">HC175_15335</name>
</gene>
<dbReference type="PANTHER" id="PTHR43640">
    <property type="entry name" value="OS07G0260300 PROTEIN"/>
    <property type="match status" value="1"/>
</dbReference>
<name>A0ABX1D517_9FLAO</name>
<dbReference type="EMBL" id="JAAVJR010000058">
    <property type="protein sequence ID" value="NJW54283.1"/>
    <property type="molecule type" value="Genomic_DNA"/>
</dbReference>
<reference evidence="2 3" key="1">
    <citation type="submission" date="2020-03" db="EMBL/GenBank/DDBJ databases">
        <title>Salinimicrobium sp. nov, isolated from SCS.</title>
        <authorList>
            <person name="Cao W.R."/>
        </authorList>
    </citation>
    <scope>NUCLEOTIDE SEQUENCE [LARGE SCALE GENOMIC DNA]</scope>
    <source>
        <strain evidence="3">J15B91</strain>
    </source>
</reference>
<evidence type="ECO:0000313" key="2">
    <source>
        <dbReference type="EMBL" id="NJW54283.1"/>
    </source>
</evidence>
<proteinExistence type="predicted"/>
<evidence type="ECO:0000313" key="3">
    <source>
        <dbReference type="Proteomes" id="UP000703674"/>
    </source>
</evidence>
<feature type="domain" description="Thioredoxin" evidence="1">
    <location>
        <begin position="9"/>
        <end position="81"/>
    </location>
</feature>
<sequence>MAEIASNNLPLGSKIIDFELPDSVTANLHSLADVQGEKGTVIMFLCNHCPYVKHVVDEIVRVANDYRVLGFGFVAISSNDV</sequence>
<accession>A0ABX1D517</accession>
<comment type="caution">
    <text evidence="2">The sequence shown here is derived from an EMBL/GenBank/DDBJ whole genome shotgun (WGS) entry which is preliminary data.</text>
</comment>
<organism evidence="2 3">
    <name type="scientific">Salinimicrobium oceani</name>
    <dbReference type="NCBI Taxonomy" id="2722702"/>
    <lineage>
        <taxon>Bacteria</taxon>
        <taxon>Pseudomonadati</taxon>
        <taxon>Bacteroidota</taxon>
        <taxon>Flavobacteriia</taxon>
        <taxon>Flavobacteriales</taxon>
        <taxon>Flavobacteriaceae</taxon>
        <taxon>Salinimicrobium</taxon>
    </lineage>
</organism>
<dbReference type="Gene3D" id="3.40.30.10">
    <property type="entry name" value="Glutaredoxin"/>
    <property type="match status" value="1"/>
</dbReference>
<protein>
    <submittedName>
        <fullName evidence="2">Redoxin domain-containing protein</fullName>
    </submittedName>
</protein>
<keyword evidence="3" id="KW-1185">Reference proteome</keyword>
<dbReference type="InterPro" id="IPR000866">
    <property type="entry name" value="AhpC/TSA"/>
</dbReference>
<dbReference type="Proteomes" id="UP000703674">
    <property type="component" value="Unassembled WGS sequence"/>
</dbReference>